<proteinExistence type="predicted"/>
<evidence type="ECO:0000313" key="1">
    <source>
        <dbReference type="EMBL" id="VEV95760.1"/>
    </source>
</evidence>
<dbReference type="AlphaFoldDB" id="A0A653E1V6"/>
<dbReference type="EMBL" id="LR215729">
    <property type="protein sequence ID" value="VEV95760.1"/>
    <property type="molecule type" value="Genomic_DNA"/>
</dbReference>
<accession>A0A653E1V6</accession>
<reference evidence="1" key="1">
    <citation type="submission" date="2019-02" db="EMBL/GenBank/DDBJ databases">
        <authorList>
            <consortium name="Genoscope - CEA"/>
            <person name="William W."/>
        </authorList>
    </citation>
    <scope>NUCLEOTIDE SEQUENCE [LARGE SCALE GENOMIC DNA]</scope>
    <source>
        <strain evidence="1">YSy11</strain>
    </source>
</reference>
<organism evidence="1">
    <name type="scientific">Pseudomonas marincola</name>
    <dbReference type="NCBI Taxonomy" id="437900"/>
    <lineage>
        <taxon>Bacteria</taxon>
        <taxon>Pseudomonadati</taxon>
        <taxon>Pseudomonadota</taxon>
        <taxon>Gammaproteobacteria</taxon>
        <taxon>Pseudomonadales</taxon>
        <taxon>Pseudomonadaceae</taxon>
        <taxon>Pseudomonas</taxon>
    </lineage>
</organism>
<gene>
    <name evidence="1" type="ORF">PMYSY11_0713</name>
</gene>
<protein>
    <submittedName>
        <fullName evidence="1">Uncharacterized protein</fullName>
    </submittedName>
</protein>
<sequence>MRYVLGVCRKMEPQRGFRHCDIATGALRLWISRNPQNNHLTAQYRQAAMTEAAARIPSSAGEVFGLAYSHRPVIDSGVLRINAVRIGCRRMEPPTGFPSLRCCDWRGVALDFVQPTK</sequence>
<name>A0A653E1V6_9PSED</name>